<dbReference type="InParanoid" id="A0A0P0Y5N2"/>
<dbReference type="Proteomes" id="UP000059680">
    <property type="component" value="Chromosome 11"/>
</dbReference>
<protein>
    <submittedName>
        <fullName evidence="2">Os11g0695400 protein</fullName>
    </submittedName>
</protein>
<dbReference type="PaxDb" id="39947-A0A0P0Y5N2"/>
<evidence type="ECO:0000313" key="2">
    <source>
        <dbReference type="EMBL" id="BAT15342.1"/>
    </source>
</evidence>
<reference evidence="3" key="1">
    <citation type="journal article" date="2005" name="Nature">
        <title>The map-based sequence of the rice genome.</title>
        <authorList>
            <consortium name="International rice genome sequencing project (IRGSP)"/>
            <person name="Matsumoto T."/>
            <person name="Wu J."/>
            <person name="Kanamori H."/>
            <person name="Katayose Y."/>
            <person name="Fujisawa M."/>
            <person name="Namiki N."/>
            <person name="Mizuno H."/>
            <person name="Yamamoto K."/>
            <person name="Antonio B.A."/>
            <person name="Baba T."/>
            <person name="Sakata K."/>
            <person name="Nagamura Y."/>
            <person name="Aoki H."/>
            <person name="Arikawa K."/>
            <person name="Arita K."/>
            <person name="Bito T."/>
            <person name="Chiden Y."/>
            <person name="Fujitsuka N."/>
            <person name="Fukunaka R."/>
            <person name="Hamada M."/>
            <person name="Harada C."/>
            <person name="Hayashi A."/>
            <person name="Hijishita S."/>
            <person name="Honda M."/>
            <person name="Hosokawa S."/>
            <person name="Ichikawa Y."/>
            <person name="Idonuma A."/>
            <person name="Iijima M."/>
            <person name="Ikeda M."/>
            <person name="Ikeno M."/>
            <person name="Ito K."/>
            <person name="Ito S."/>
            <person name="Ito T."/>
            <person name="Ito Y."/>
            <person name="Ito Y."/>
            <person name="Iwabuchi A."/>
            <person name="Kamiya K."/>
            <person name="Karasawa W."/>
            <person name="Kurita K."/>
            <person name="Katagiri S."/>
            <person name="Kikuta A."/>
            <person name="Kobayashi H."/>
            <person name="Kobayashi N."/>
            <person name="Machita K."/>
            <person name="Maehara T."/>
            <person name="Masukawa M."/>
            <person name="Mizubayashi T."/>
            <person name="Mukai Y."/>
            <person name="Nagasaki H."/>
            <person name="Nagata Y."/>
            <person name="Naito S."/>
            <person name="Nakashima M."/>
            <person name="Nakama Y."/>
            <person name="Nakamichi Y."/>
            <person name="Nakamura M."/>
            <person name="Meguro A."/>
            <person name="Negishi M."/>
            <person name="Ohta I."/>
            <person name="Ohta T."/>
            <person name="Okamoto M."/>
            <person name="Ono N."/>
            <person name="Saji S."/>
            <person name="Sakaguchi M."/>
            <person name="Sakai K."/>
            <person name="Shibata M."/>
            <person name="Shimokawa T."/>
            <person name="Song J."/>
            <person name="Takazaki Y."/>
            <person name="Terasawa K."/>
            <person name="Tsugane M."/>
            <person name="Tsuji K."/>
            <person name="Ueda S."/>
            <person name="Waki K."/>
            <person name="Yamagata H."/>
            <person name="Yamamoto M."/>
            <person name="Yamamoto S."/>
            <person name="Yamane H."/>
            <person name="Yoshiki S."/>
            <person name="Yoshihara R."/>
            <person name="Yukawa K."/>
            <person name="Zhong H."/>
            <person name="Yano M."/>
            <person name="Yuan Q."/>
            <person name="Ouyang S."/>
            <person name="Liu J."/>
            <person name="Jones K.M."/>
            <person name="Gansberger K."/>
            <person name="Moffat K."/>
            <person name="Hill J."/>
            <person name="Bera J."/>
            <person name="Fadrosh D."/>
            <person name="Jin S."/>
            <person name="Johri S."/>
            <person name="Kim M."/>
            <person name="Overton L."/>
            <person name="Reardon M."/>
            <person name="Tsitrin T."/>
            <person name="Vuong H."/>
            <person name="Weaver B."/>
            <person name="Ciecko A."/>
            <person name="Tallon L."/>
            <person name="Jackson J."/>
            <person name="Pai G."/>
            <person name="Aken S.V."/>
            <person name="Utterback T."/>
            <person name="Reidmuller S."/>
            <person name="Feldblyum T."/>
            <person name="Hsiao J."/>
            <person name="Zismann V."/>
            <person name="Iobst S."/>
            <person name="de Vazeille A.R."/>
            <person name="Buell C.R."/>
            <person name="Ying K."/>
            <person name="Li Y."/>
            <person name="Lu T."/>
            <person name="Huang Y."/>
            <person name="Zhao Q."/>
            <person name="Feng Q."/>
            <person name="Zhang L."/>
            <person name="Zhu J."/>
            <person name="Weng Q."/>
            <person name="Mu J."/>
            <person name="Lu Y."/>
            <person name="Fan D."/>
            <person name="Liu Y."/>
            <person name="Guan J."/>
            <person name="Zhang Y."/>
            <person name="Yu S."/>
            <person name="Liu X."/>
            <person name="Zhang Y."/>
            <person name="Hong G."/>
            <person name="Han B."/>
            <person name="Choisne N."/>
            <person name="Demange N."/>
            <person name="Orjeda G."/>
            <person name="Samain S."/>
            <person name="Cattolico L."/>
            <person name="Pelletier E."/>
            <person name="Couloux A."/>
            <person name="Segurens B."/>
            <person name="Wincker P."/>
            <person name="D'Hont A."/>
            <person name="Scarpelli C."/>
            <person name="Weissenbach J."/>
            <person name="Salanoubat M."/>
            <person name="Quetier F."/>
            <person name="Yu Y."/>
            <person name="Kim H.R."/>
            <person name="Rambo T."/>
            <person name="Currie J."/>
            <person name="Collura K."/>
            <person name="Luo M."/>
            <person name="Yang T."/>
            <person name="Ammiraju J.S.S."/>
            <person name="Engler F."/>
            <person name="Soderlund C."/>
            <person name="Wing R.A."/>
            <person name="Palmer L.E."/>
            <person name="de la Bastide M."/>
            <person name="Spiegel L."/>
            <person name="Nascimento L."/>
            <person name="Zutavern T."/>
            <person name="O'Shaughnessy A."/>
            <person name="Dike S."/>
            <person name="Dedhia N."/>
            <person name="Preston R."/>
            <person name="Balija V."/>
            <person name="McCombie W.R."/>
            <person name="Chow T."/>
            <person name="Chen H."/>
            <person name="Chung M."/>
            <person name="Chen C."/>
            <person name="Shaw J."/>
            <person name="Wu H."/>
            <person name="Hsiao K."/>
            <person name="Chao Y."/>
            <person name="Chu M."/>
            <person name="Cheng C."/>
            <person name="Hour A."/>
            <person name="Lee P."/>
            <person name="Lin S."/>
            <person name="Lin Y."/>
            <person name="Liou J."/>
            <person name="Liu S."/>
            <person name="Hsing Y."/>
            <person name="Raghuvanshi S."/>
            <person name="Mohanty A."/>
            <person name="Bharti A.K."/>
            <person name="Gaur A."/>
            <person name="Gupta V."/>
            <person name="Kumar D."/>
            <person name="Ravi V."/>
            <person name="Vij S."/>
            <person name="Kapur A."/>
            <person name="Khurana P."/>
            <person name="Khurana P."/>
            <person name="Khurana J.P."/>
            <person name="Tyagi A.K."/>
            <person name="Gaikwad K."/>
            <person name="Singh A."/>
            <person name="Dalal V."/>
            <person name="Srivastava S."/>
            <person name="Dixit A."/>
            <person name="Pal A.K."/>
            <person name="Ghazi I.A."/>
            <person name="Yadav M."/>
            <person name="Pandit A."/>
            <person name="Bhargava A."/>
            <person name="Sureshbabu K."/>
            <person name="Batra K."/>
            <person name="Sharma T.R."/>
            <person name="Mohapatra T."/>
            <person name="Singh N.K."/>
            <person name="Messing J."/>
            <person name="Nelson A.B."/>
            <person name="Fuks G."/>
            <person name="Kavchok S."/>
            <person name="Keizer G."/>
            <person name="Linton E."/>
            <person name="Llaca V."/>
            <person name="Song R."/>
            <person name="Tanyolac B."/>
            <person name="Young S."/>
            <person name="Ho-Il K."/>
            <person name="Hahn J.H."/>
            <person name="Sangsakoo G."/>
            <person name="Vanavichit A."/>
            <person name="de Mattos Luiz.A.T."/>
            <person name="Zimmer P.D."/>
            <person name="Malone G."/>
            <person name="Dellagostin O."/>
            <person name="de Oliveira A.C."/>
            <person name="Bevan M."/>
            <person name="Bancroft I."/>
            <person name="Minx P."/>
            <person name="Cordum H."/>
            <person name="Wilson R."/>
            <person name="Cheng Z."/>
            <person name="Jin W."/>
            <person name="Jiang J."/>
            <person name="Leong S.A."/>
            <person name="Iwama H."/>
            <person name="Gojobori T."/>
            <person name="Itoh T."/>
            <person name="Niimura Y."/>
            <person name="Fujii Y."/>
            <person name="Habara T."/>
            <person name="Sakai H."/>
            <person name="Sato Y."/>
            <person name="Wilson G."/>
            <person name="Kumar K."/>
            <person name="McCouch S."/>
            <person name="Juretic N."/>
            <person name="Hoen D."/>
            <person name="Wright S."/>
            <person name="Bruskiewich R."/>
            <person name="Bureau T."/>
            <person name="Miyao A."/>
            <person name="Hirochika H."/>
            <person name="Nishikawa T."/>
            <person name="Kadowaki K."/>
            <person name="Sugiura M."/>
            <person name="Burr B."/>
            <person name="Sasaki T."/>
        </authorList>
    </citation>
    <scope>NUCLEOTIDE SEQUENCE [LARGE SCALE GENOMIC DNA]</scope>
    <source>
        <strain evidence="3">cv. Nipponbare</strain>
    </source>
</reference>
<organism evidence="2 3">
    <name type="scientific">Oryza sativa subsp. japonica</name>
    <name type="common">Rice</name>
    <dbReference type="NCBI Taxonomy" id="39947"/>
    <lineage>
        <taxon>Eukaryota</taxon>
        <taxon>Viridiplantae</taxon>
        <taxon>Streptophyta</taxon>
        <taxon>Embryophyta</taxon>
        <taxon>Tracheophyta</taxon>
        <taxon>Spermatophyta</taxon>
        <taxon>Magnoliopsida</taxon>
        <taxon>Liliopsida</taxon>
        <taxon>Poales</taxon>
        <taxon>Poaceae</taxon>
        <taxon>BOP clade</taxon>
        <taxon>Oryzoideae</taxon>
        <taxon>Oryzeae</taxon>
        <taxon>Oryzinae</taxon>
        <taxon>Oryza</taxon>
        <taxon>Oryza sativa</taxon>
    </lineage>
</organism>
<reference evidence="2 3" key="3">
    <citation type="journal article" date="2013" name="Rice">
        <title>Improvement of the Oryza sativa Nipponbare reference genome using next generation sequence and optical map data.</title>
        <authorList>
            <person name="Kawahara Y."/>
            <person name="de la Bastide M."/>
            <person name="Hamilton J.P."/>
            <person name="Kanamori H."/>
            <person name="McCombie W.R."/>
            <person name="Ouyang S."/>
            <person name="Schwartz D.C."/>
            <person name="Tanaka T."/>
            <person name="Wu J."/>
            <person name="Zhou S."/>
            <person name="Childs K.L."/>
            <person name="Davidson R.M."/>
            <person name="Lin H."/>
            <person name="Quesada-Ocampo L."/>
            <person name="Vaillancourt B."/>
            <person name="Sakai H."/>
            <person name="Lee S.S."/>
            <person name="Kim J."/>
            <person name="Numa H."/>
            <person name="Itoh T."/>
            <person name="Buell C.R."/>
            <person name="Matsumoto T."/>
        </authorList>
    </citation>
    <scope>NUCLEOTIDE SEQUENCE [LARGE SCALE GENOMIC DNA]</scope>
    <source>
        <strain evidence="3">cv. Nipponbare</strain>
    </source>
</reference>
<feature type="compositionally biased region" description="Basic and acidic residues" evidence="1">
    <location>
        <begin position="12"/>
        <end position="23"/>
    </location>
</feature>
<reference evidence="2 3" key="2">
    <citation type="journal article" date="2013" name="Plant Cell Physiol.">
        <title>Rice Annotation Project Database (RAP-DB): an integrative and interactive database for rice genomics.</title>
        <authorList>
            <person name="Sakai H."/>
            <person name="Lee S.S."/>
            <person name="Tanaka T."/>
            <person name="Numa H."/>
            <person name="Kim J."/>
            <person name="Kawahara Y."/>
            <person name="Wakimoto H."/>
            <person name="Yang C.C."/>
            <person name="Iwamoto M."/>
            <person name="Abe T."/>
            <person name="Yamada Y."/>
            <person name="Muto A."/>
            <person name="Inokuchi H."/>
            <person name="Ikemura T."/>
            <person name="Matsumoto T."/>
            <person name="Sasaki T."/>
            <person name="Itoh T."/>
        </authorList>
    </citation>
    <scope>NUCLEOTIDE SEQUENCE [LARGE SCALE GENOMIC DNA]</scope>
    <source>
        <strain evidence="3">cv. Nipponbare</strain>
    </source>
</reference>
<gene>
    <name evidence="2" type="ordered locus">Os11g0695400</name>
    <name evidence="2" type="ORF">OSNPB_110695400</name>
</gene>
<dbReference type="EMBL" id="AP014967">
    <property type="protein sequence ID" value="BAT15342.1"/>
    <property type="molecule type" value="Genomic_DNA"/>
</dbReference>
<proteinExistence type="predicted"/>
<dbReference type="Gramene" id="Os11t0695400-01">
    <property type="protein sequence ID" value="Os11t0695400-01"/>
    <property type="gene ID" value="Os11g0695400"/>
</dbReference>
<name>A0A0P0Y5N2_ORYSJ</name>
<accession>A0A0P0Y5N2</accession>
<evidence type="ECO:0000256" key="1">
    <source>
        <dbReference type="SAM" id="MobiDB-lite"/>
    </source>
</evidence>
<dbReference type="AlphaFoldDB" id="A0A0P0Y5N2"/>
<sequence length="136" mass="15320">MPHPIPFTDSSKSSERERERERCTNSYTQQIPFTDSKREQQHRSRHCSSCHCGVVAVAEPPRHPSLVPSTATRSGSRVVGQHHHHLRAFSPLPSPALPFATIGRSKSISNRLSRLKFSQFDKKKSSPTALPTEWPN</sequence>
<feature type="region of interest" description="Disordered" evidence="1">
    <location>
        <begin position="1"/>
        <end position="26"/>
    </location>
</feature>
<keyword evidence="3" id="KW-1185">Reference proteome</keyword>
<evidence type="ECO:0000313" key="3">
    <source>
        <dbReference type="Proteomes" id="UP000059680"/>
    </source>
</evidence>